<keyword evidence="13" id="KW-0472">Membrane</keyword>
<keyword evidence="7" id="KW-0381">Hypersensitive response</keyword>
<evidence type="ECO:0000259" key="14">
    <source>
        <dbReference type="Pfam" id="PF00931"/>
    </source>
</evidence>
<evidence type="ECO:0000256" key="3">
    <source>
        <dbReference type="ARBA" id="ARBA00004496"/>
    </source>
</evidence>
<dbReference type="InterPro" id="IPR044974">
    <property type="entry name" value="Disease_R_plants"/>
</dbReference>
<dbReference type="OMA" id="HFGVFPK"/>
<dbReference type="GO" id="GO:0016020">
    <property type="term" value="C:membrane"/>
    <property type="evidence" value="ECO:0007669"/>
    <property type="project" value="UniProtKB-SubCell"/>
</dbReference>
<evidence type="ECO:0000256" key="10">
    <source>
        <dbReference type="ARBA" id="ARBA00022821"/>
    </source>
</evidence>
<protein>
    <submittedName>
        <fullName evidence="17">Disease resistance protein</fullName>
    </submittedName>
</protein>
<evidence type="ECO:0000256" key="5">
    <source>
        <dbReference type="ARBA" id="ARBA00022490"/>
    </source>
</evidence>
<name>M1BQW9_SOLTU</name>
<dbReference type="InParanoid" id="M1BQW9"/>
<evidence type="ECO:0000256" key="8">
    <source>
        <dbReference type="ARBA" id="ARBA00022737"/>
    </source>
</evidence>
<dbReference type="OrthoDB" id="1299502at2759"/>
<dbReference type="Gene3D" id="3.80.10.10">
    <property type="entry name" value="Ribonuclease Inhibitor"/>
    <property type="match status" value="1"/>
</dbReference>
<feature type="domain" description="Disease resistance R13L4/SHOC-2-like LRR" evidence="16">
    <location>
        <begin position="540"/>
        <end position="822"/>
    </location>
</feature>
<evidence type="ECO:0000256" key="13">
    <source>
        <dbReference type="ARBA" id="ARBA00023136"/>
    </source>
</evidence>
<dbReference type="Gene3D" id="3.40.50.300">
    <property type="entry name" value="P-loop containing nucleotide triphosphate hydrolases"/>
    <property type="match status" value="1"/>
</dbReference>
<reference evidence="18" key="1">
    <citation type="journal article" date="2011" name="Nature">
        <title>Genome sequence and analysis of the tuber crop potato.</title>
        <authorList>
            <consortium name="The Potato Genome Sequencing Consortium"/>
        </authorList>
    </citation>
    <scope>NUCLEOTIDE SEQUENCE [LARGE SCALE GENOMIC DNA]</scope>
    <source>
        <strain evidence="18">cv. DM1-3 516 R44</strain>
    </source>
</reference>
<dbReference type="Pfam" id="PF00931">
    <property type="entry name" value="NB-ARC"/>
    <property type="match status" value="1"/>
</dbReference>
<dbReference type="InterPro" id="IPR032675">
    <property type="entry name" value="LRR_dom_sf"/>
</dbReference>
<comment type="function">
    <text evidence="1">Confers resistance to late blight (Phytophthora infestans) races carrying the avirulence gene Avr1. Resistance proteins guard the plant against pathogens that contain an appropriate avirulence protein via an indirect interaction with this avirulence protein. That triggers a defense system including the hypersensitive response, which restricts the pathogen growth.</text>
</comment>
<dbReference type="InterPro" id="IPR027417">
    <property type="entry name" value="P-loop_NTPase"/>
</dbReference>
<dbReference type="GO" id="GO:0005737">
    <property type="term" value="C:cytoplasm"/>
    <property type="evidence" value="ECO:0007669"/>
    <property type="project" value="UniProtKB-SubCell"/>
</dbReference>
<dbReference type="Proteomes" id="UP000011115">
    <property type="component" value="Unassembled WGS sequence"/>
</dbReference>
<dbReference type="PANTHER" id="PTHR23155">
    <property type="entry name" value="DISEASE RESISTANCE PROTEIN RP"/>
    <property type="match status" value="1"/>
</dbReference>
<dbReference type="InterPro" id="IPR058922">
    <property type="entry name" value="WHD_DRP"/>
</dbReference>
<dbReference type="InterPro" id="IPR036388">
    <property type="entry name" value="WH-like_DNA-bd_sf"/>
</dbReference>
<dbReference type="GO" id="GO:0043531">
    <property type="term" value="F:ADP binding"/>
    <property type="evidence" value="ECO:0007669"/>
    <property type="project" value="InterPro"/>
</dbReference>
<keyword evidence="10" id="KW-0611">Plant defense</keyword>
<evidence type="ECO:0000256" key="9">
    <source>
        <dbReference type="ARBA" id="ARBA00022741"/>
    </source>
</evidence>
<reference evidence="17" key="2">
    <citation type="submission" date="2015-06" db="UniProtKB">
        <authorList>
            <consortium name="EnsemblPlants"/>
        </authorList>
    </citation>
    <scope>IDENTIFICATION</scope>
    <source>
        <strain evidence="17">DM1-3 516 R44</strain>
    </source>
</reference>
<dbReference type="InterPro" id="IPR055414">
    <property type="entry name" value="LRR_R13L4/SHOC2-like"/>
</dbReference>
<dbReference type="Gene3D" id="1.20.5.4130">
    <property type="match status" value="1"/>
</dbReference>
<gene>
    <name evidence="17" type="primary">LOC102593485</name>
</gene>
<evidence type="ECO:0000256" key="7">
    <source>
        <dbReference type="ARBA" id="ARBA00022667"/>
    </source>
</evidence>
<keyword evidence="12" id="KW-0175">Coiled coil</keyword>
<dbReference type="Gramene" id="PGSC0003DMT400050805">
    <property type="protein sequence ID" value="PGSC0003DMT400050805"/>
    <property type="gene ID" value="PGSC0003DMG400019732"/>
</dbReference>
<keyword evidence="5" id="KW-0963">Cytoplasm</keyword>
<evidence type="ECO:0000256" key="11">
    <source>
        <dbReference type="ARBA" id="ARBA00022840"/>
    </source>
</evidence>
<evidence type="ECO:0000256" key="6">
    <source>
        <dbReference type="ARBA" id="ARBA00022614"/>
    </source>
</evidence>
<dbReference type="GO" id="GO:0005524">
    <property type="term" value="F:ATP binding"/>
    <property type="evidence" value="ECO:0007669"/>
    <property type="project" value="UniProtKB-KW"/>
</dbReference>
<dbReference type="FunFam" id="1.10.10.10:FF:000322">
    <property type="entry name" value="Probable disease resistance protein At1g63360"/>
    <property type="match status" value="1"/>
</dbReference>
<dbReference type="Gene3D" id="1.10.8.430">
    <property type="entry name" value="Helical domain of apoptotic protease-activating factors"/>
    <property type="match status" value="1"/>
</dbReference>
<comment type="similarity">
    <text evidence="4">Belongs to the disease resistance NB-LRR family.</text>
</comment>
<dbReference type="Gene3D" id="1.10.10.10">
    <property type="entry name" value="Winged helix-like DNA-binding domain superfamily/Winged helix DNA-binding domain"/>
    <property type="match status" value="1"/>
</dbReference>
<dbReference type="InterPro" id="IPR042197">
    <property type="entry name" value="Apaf_helical"/>
</dbReference>
<dbReference type="SUPFAM" id="SSF52540">
    <property type="entry name" value="P-loop containing nucleoside triphosphate hydrolases"/>
    <property type="match status" value="1"/>
</dbReference>
<feature type="domain" description="NB-ARC" evidence="14">
    <location>
        <begin position="157"/>
        <end position="329"/>
    </location>
</feature>
<keyword evidence="8" id="KW-0677">Repeat</keyword>
<dbReference type="InterPro" id="IPR002182">
    <property type="entry name" value="NB-ARC"/>
</dbReference>
<evidence type="ECO:0000259" key="15">
    <source>
        <dbReference type="Pfam" id="PF23559"/>
    </source>
</evidence>
<evidence type="ECO:0000313" key="17">
    <source>
        <dbReference type="EnsemblPlants" id="PGSC0003DMT400050805"/>
    </source>
</evidence>
<dbReference type="GO" id="GO:0009626">
    <property type="term" value="P:plant-type hypersensitive response"/>
    <property type="evidence" value="ECO:0007669"/>
    <property type="project" value="UniProtKB-KW"/>
</dbReference>
<keyword evidence="6" id="KW-0433">Leucine-rich repeat</keyword>
<organism evidence="17 18">
    <name type="scientific">Solanum tuberosum</name>
    <name type="common">Potato</name>
    <dbReference type="NCBI Taxonomy" id="4113"/>
    <lineage>
        <taxon>Eukaryota</taxon>
        <taxon>Viridiplantae</taxon>
        <taxon>Streptophyta</taxon>
        <taxon>Embryophyta</taxon>
        <taxon>Tracheophyta</taxon>
        <taxon>Spermatophyta</taxon>
        <taxon>Magnoliopsida</taxon>
        <taxon>eudicotyledons</taxon>
        <taxon>Gunneridae</taxon>
        <taxon>Pentapetalae</taxon>
        <taxon>asterids</taxon>
        <taxon>lamiids</taxon>
        <taxon>Solanales</taxon>
        <taxon>Solanaceae</taxon>
        <taxon>Solanoideae</taxon>
        <taxon>Solaneae</taxon>
        <taxon>Solanum</taxon>
    </lineage>
</organism>
<evidence type="ECO:0000256" key="2">
    <source>
        <dbReference type="ARBA" id="ARBA00004170"/>
    </source>
</evidence>
<keyword evidence="18" id="KW-1185">Reference proteome</keyword>
<evidence type="ECO:0000259" key="16">
    <source>
        <dbReference type="Pfam" id="PF23598"/>
    </source>
</evidence>
<dbReference type="EnsemblPlants" id="PGSC0003DMT400050805">
    <property type="protein sequence ID" value="PGSC0003DMT400050805"/>
    <property type="gene ID" value="PGSC0003DMG400019732"/>
</dbReference>
<sequence>MAATYAALTSVLGTIDKLLRSNLLVGLEEVHKQQLESLDKMFGTLQVSLIGKCDGGDPIITKDLQRRIKDVALDAEDEVESLMKQLIIELDDDEQVLECCRTKLDKVSQQAIQVTDSVEELIIKQKINNCPEAGSSASPRLDASIRENVMEGYNEERERMVQRLTRGSGSNRQEVVSVVGMPGIGKTTFAKTILFENSIKRVFRIRGWITVSNNYDLRKLLLVLLRDVIRMGDGNDNTMDIGKLAERVQQGLKGEKYLIVVDDIWSKDAWDRISHWFPDCGNKSRILLTSRDREVGEYAATNPKDGLVLMRPLTQDESRCLFYHKAFGENYSIRGSDIDEFEKVGEKVITNCKGLPLMITAIAGILCSKSKLDEWMEVAQSVSSLVNDDDYKQCLKVVALSYNHLPSLMKACFLHFGVFPKAHVISVKKLIRLWIAEGLVNLKGVEEFEQVAARVLHDFIGKSLVIVDKSSLNGQIKTCRIHDLFHDFCSKEAESENLLYVVRSDSTTISQVHTNFRQGCRWMSVPSIYYSSQYTPIKIRSLYGYYKYFSEGLFHFKLLRVLDLEGETASTLGNITGDLVCLRYLSVMTHDTFAILAITNLWNLQTLILDKKSLSRIFHKIVTFPKEIWQMSQLRHLYSIGISLSSPGDKVLGNLQSVSGLSPRCCTKEIFEGIKKVKKLAIRGWNGEYPTDLKWIDNLKHLQDLESLSIEIQYWSTINGTRFFSLTSSDSFPQKLKKLKLSRTCLPWEYMSIISKLPELEVLKLKYDALVGDEWKATDQIGLPKLRFLLLANLNLEKWRTTAGSHDHFPGLECVIITNCKFLKEIPQGFADSKKLELIELHKCDPSLVAFAEKIQEKHEDLGRNKLKVTAFNSGKYIYLSTFSS</sequence>
<dbReference type="GO" id="GO:0051607">
    <property type="term" value="P:defense response to virus"/>
    <property type="evidence" value="ECO:0007669"/>
    <property type="project" value="UniProtKB-ARBA"/>
</dbReference>
<dbReference type="AlphaFoldDB" id="M1BQW9"/>
<dbReference type="PANTHER" id="PTHR23155:SF1152">
    <property type="entry name" value="AAA+ ATPASE DOMAIN-CONTAINING PROTEIN"/>
    <property type="match status" value="1"/>
</dbReference>
<dbReference type="FunFam" id="3.40.50.300:FF:001091">
    <property type="entry name" value="Probable disease resistance protein At1g61300"/>
    <property type="match status" value="1"/>
</dbReference>
<dbReference type="SUPFAM" id="SSF52058">
    <property type="entry name" value="L domain-like"/>
    <property type="match status" value="1"/>
</dbReference>
<keyword evidence="9" id="KW-0547">Nucleotide-binding</keyword>
<evidence type="ECO:0000256" key="12">
    <source>
        <dbReference type="ARBA" id="ARBA00023054"/>
    </source>
</evidence>
<dbReference type="Pfam" id="PF23598">
    <property type="entry name" value="LRR_14"/>
    <property type="match status" value="1"/>
</dbReference>
<comment type="subcellular location">
    <subcellularLocation>
        <location evidence="3">Cytoplasm</location>
    </subcellularLocation>
    <subcellularLocation>
        <location evidence="2">Membrane</location>
        <topology evidence="2">Peripheral membrane protein</topology>
    </subcellularLocation>
</comment>
<accession>M1BQW9</accession>
<proteinExistence type="inferred from homology"/>
<keyword evidence="11" id="KW-0067">ATP-binding</keyword>
<dbReference type="PRINTS" id="PR00364">
    <property type="entry name" value="DISEASERSIST"/>
</dbReference>
<dbReference type="eggNOG" id="KOG4658">
    <property type="taxonomic scope" value="Eukaryota"/>
</dbReference>
<evidence type="ECO:0000256" key="4">
    <source>
        <dbReference type="ARBA" id="ARBA00008894"/>
    </source>
</evidence>
<evidence type="ECO:0000256" key="1">
    <source>
        <dbReference type="ARBA" id="ARBA00002074"/>
    </source>
</evidence>
<dbReference type="Pfam" id="PF23559">
    <property type="entry name" value="WHD_DRP"/>
    <property type="match status" value="1"/>
</dbReference>
<evidence type="ECO:0000313" key="18">
    <source>
        <dbReference type="Proteomes" id="UP000011115"/>
    </source>
</evidence>
<feature type="domain" description="Disease resistance protein winged helix" evidence="15">
    <location>
        <begin position="418"/>
        <end position="488"/>
    </location>
</feature>
<dbReference type="PaxDb" id="4113-PGSC0003DMT400050805"/>
<dbReference type="ExpressionAtlas" id="M1BQW9">
    <property type="expression patterns" value="baseline"/>
</dbReference>